<evidence type="ECO:0000313" key="3">
    <source>
        <dbReference type="Proteomes" id="UP001611494"/>
    </source>
</evidence>
<keyword evidence="3" id="KW-1185">Reference proteome</keyword>
<evidence type="ECO:0000256" key="1">
    <source>
        <dbReference type="SAM" id="MobiDB-lite"/>
    </source>
</evidence>
<dbReference type="Proteomes" id="UP001611494">
    <property type="component" value="Unassembled WGS sequence"/>
</dbReference>
<dbReference type="RefSeq" id="WP_397067322.1">
    <property type="nucleotide sequence ID" value="NZ_JBIRYL010000030.1"/>
</dbReference>
<gene>
    <name evidence="2" type="ORF">ACH49Z_32205</name>
</gene>
<feature type="region of interest" description="Disordered" evidence="1">
    <location>
        <begin position="35"/>
        <end position="74"/>
    </location>
</feature>
<organism evidence="2 3">
    <name type="scientific">Nocardia testacea</name>
    <dbReference type="NCBI Taxonomy" id="248551"/>
    <lineage>
        <taxon>Bacteria</taxon>
        <taxon>Bacillati</taxon>
        <taxon>Actinomycetota</taxon>
        <taxon>Actinomycetes</taxon>
        <taxon>Mycobacteriales</taxon>
        <taxon>Nocardiaceae</taxon>
        <taxon>Nocardia</taxon>
    </lineage>
</organism>
<protein>
    <submittedName>
        <fullName evidence="2">Uncharacterized protein</fullName>
    </submittedName>
</protein>
<comment type="caution">
    <text evidence="2">The sequence shown here is derived from an EMBL/GenBank/DDBJ whole genome shotgun (WGS) entry which is preliminary data.</text>
</comment>
<proteinExistence type="predicted"/>
<accession>A0ABW7W6Y3</accession>
<evidence type="ECO:0000313" key="2">
    <source>
        <dbReference type="EMBL" id="MFI2234521.1"/>
    </source>
</evidence>
<sequence length="102" mass="11696">MSRRNTSRDEIREQLRPKNGVVKTRITDLAHLAAPARRHGTPDRVLQVDAPEPQQVRTPNRRPGQWLGSGQRLRPVPPQYLSWSEIADQTDEHDMWEGGIGR</sequence>
<dbReference type="EMBL" id="JBIRYL010000030">
    <property type="protein sequence ID" value="MFI2234521.1"/>
    <property type="molecule type" value="Genomic_DNA"/>
</dbReference>
<reference evidence="2 3" key="1">
    <citation type="submission" date="2024-10" db="EMBL/GenBank/DDBJ databases">
        <title>The Natural Products Discovery Center: Release of the First 8490 Sequenced Strains for Exploring Actinobacteria Biosynthetic Diversity.</title>
        <authorList>
            <person name="Kalkreuter E."/>
            <person name="Kautsar S.A."/>
            <person name="Yang D."/>
            <person name="Bader C.D."/>
            <person name="Teijaro C.N."/>
            <person name="Fluegel L."/>
            <person name="Davis C.M."/>
            <person name="Simpson J.R."/>
            <person name="Lauterbach L."/>
            <person name="Steele A.D."/>
            <person name="Gui C."/>
            <person name="Meng S."/>
            <person name="Li G."/>
            <person name="Viehrig K."/>
            <person name="Ye F."/>
            <person name="Su P."/>
            <person name="Kiefer A.F."/>
            <person name="Nichols A."/>
            <person name="Cepeda A.J."/>
            <person name="Yan W."/>
            <person name="Fan B."/>
            <person name="Jiang Y."/>
            <person name="Adhikari A."/>
            <person name="Zheng C.-J."/>
            <person name="Schuster L."/>
            <person name="Cowan T.M."/>
            <person name="Smanski M.J."/>
            <person name="Chevrette M.G."/>
            <person name="De Carvalho L.P.S."/>
            <person name="Shen B."/>
        </authorList>
    </citation>
    <scope>NUCLEOTIDE SEQUENCE [LARGE SCALE GENOMIC DNA]</scope>
    <source>
        <strain evidence="2 3">NPDC019377</strain>
    </source>
</reference>
<name>A0ABW7W6Y3_9NOCA</name>